<dbReference type="EMBL" id="CYKH01001670">
    <property type="protein sequence ID" value="CUG88742.1"/>
    <property type="molecule type" value="Genomic_DNA"/>
</dbReference>
<keyword evidence="2" id="KW-1185">Reference proteome</keyword>
<dbReference type="AlphaFoldDB" id="A0A0S4JEY9"/>
<organism evidence="1 2">
    <name type="scientific">Bodo saltans</name>
    <name type="common">Flagellated protozoan</name>
    <dbReference type="NCBI Taxonomy" id="75058"/>
    <lineage>
        <taxon>Eukaryota</taxon>
        <taxon>Discoba</taxon>
        <taxon>Euglenozoa</taxon>
        <taxon>Kinetoplastea</taxon>
        <taxon>Metakinetoplastina</taxon>
        <taxon>Eubodonida</taxon>
        <taxon>Bodonidae</taxon>
        <taxon>Bodo</taxon>
    </lineage>
</organism>
<dbReference type="Proteomes" id="UP000051952">
    <property type="component" value="Unassembled WGS sequence"/>
</dbReference>
<gene>
    <name evidence="1" type="ORF">BSAL_17060</name>
</gene>
<protein>
    <submittedName>
        <fullName evidence="1">Uncharacterized protein</fullName>
    </submittedName>
</protein>
<evidence type="ECO:0000313" key="1">
    <source>
        <dbReference type="EMBL" id="CUG88742.1"/>
    </source>
</evidence>
<dbReference type="VEuPathDB" id="TriTrypDB:BSAL_17060"/>
<reference evidence="2" key="1">
    <citation type="submission" date="2015-09" db="EMBL/GenBank/DDBJ databases">
        <authorList>
            <consortium name="Pathogen Informatics"/>
        </authorList>
    </citation>
    <scope>NUCLEOTIDE SEQUENCE [LARGE SCALE GENOMIC DNA]</scope>
    <source>
        <strain evidence="2">Lake Konstanz</strain>
    </source>
</reference>
<dbReference type="OrthoDB" id="272220at2759"/>
<sequence length="557" mass="59735">MDPRIPARLIALDARGSPAATATVSLGTQGPPQGPNPDEQLVKNMLDATNASPTPFDLANRLSVIPTQSSNGQQLLPALANMLRKIPTSAPPIPGSLSHDIMVQCNVERESGIQVQMQLDGNPSQRVPPNQQVPVSSNINLLTFKLTRTSISSPYEQELIDAYKRTEPRQLSRRWAEQCHPRDEVEEELHPILVALAKELEDANQRNAANNANQNNNNSNLSGAAAIVQFVCGDGQLTNIKSEGHQVSAFVDDMPSIGVGYGGQVPPGVPFSEGTSHRVRLVARDAAGVVRGEVQTTVFGTKKSSGGSGVAYLDASIQPAEEQSLRVRLTAPPGFGINYDIDGKRGESSRGNEAVMLVDGRKPHTIGVNVVDGAGAIAFQQKLDVPVIASASWALQMQNNNISLIPTAGDRGFSTTASLDQGPERVIDGSQIRLDHDTPHQLILRKYFGDKSIPCGELLLRVAHFVDPDDTLAAARALQSIPSQAGGDPTAAFNELQKIHDRTPSGILKKLLGELLSKLGPSSGKDDYFKRTTMASGPSPAAPVVFFRLRGDEERRR</sequence>
<name>A0A0S4JEY9_BODSA</name>
<accession>A0A0S4JEY9</accession>
<evidence type="ECO:0000313" key="2">
    <source>
        <dbReference type="Proteomes" id="UP000051952"/>
    </source>
</evidence>
<proteinExistence type="predicted"/>